<evidence type="ECO:0000313" key="1">
    <source>
        <dbReference type="EMBL" id="KAK3786411.1"/>
    </source>
</evidence>
<proteinExistence type="predicted"/>
<keyword evidence="2" id="KW-1185">Reference proteome</keyword>
<reference evidence="1" key="1">
    <citation type="journal article" date="2023" name="G3 (Bethesda)">
        <title>A reference genome for the long-term kleptoplast-retaining sea slug Elysia crispata morphotype clarki.</title>
        <authorList>
            <person name="Eastman K.E."/>
            <person name="Pendleton A.L."/>
            <person name="Shaikh M.A."/>
            <person name="Suttiyut T."/>
            <person name="Ogas R."/>
            <person name="Tomko P."/>
            <person name="Gavelis G."/>
            <person name="Widhalm J.R."/>
            <person name="Wisecaver J.H."/>
        </authorList>
    </citation>
    <scope>NUCLEOTIDE SEQUENCE</scope>
    <source>
        <strain evidence="1">ECLA1</strain>
    </source>
</reference>
<organism evidence="1 2">
    <name type="scientific">Elysia crispata</name>
    <name type="common">lettuce slug</name>
    <dbReference type="NCBI Taxonomy" id="231223"/>
    <lineage>
        <taxon>Eukaryota</taxon>
        <taxon>Metazoa</taxon>
        <taxon>Spiralia</taxon>
        <taxon>Lophotrochozoa</taxon>
        <taxon>Mollusca</taxon>
        <taxon>Gastropoda</taxon>
        <taxon>Heterobranchia</taxon>
        <taxon>Euthyneura</taxon>
        <taxon>Panpulmonata</taxon>
        <taxon>Sacoglossa</taxon>
        <taxon>Placobranchoidea</taxon>
        <taxon>Plakobranchidae</taxon>
        <taxon>Elysia</taxon>
    </lineage>
</organism>
<sequence>MDWQQAPIVPSNANMAFGTKEGYNVLISLTQREMSNSSATRRLSHEKRPLATNLSSHNAIGHPGPYLEALPVHRNPAMTCRLINILVLPLTNVPEILNWVEYGDNAGVWTFRET</sequence>
<dbReference type="EMBL" id="JAWDGP010001968">
    <property type="protein sequence ID" value="KAK3786411.1"/>
    <property type="molecule type" value="Genomic_DNA"/>
</dbReference>
<name>A0AAE1AFQ3_9GAST</name>
<protein>
    <submittedName>
        <fullName evidence="1">Uncharacterized protein</fullName>
    </submittedName>
</protein>
<gene>
    <name evidence="1" type="ORF">RRG08_011727</name>
</gene>
<accession>A0AAE1AFQ3</accession>
<dbReference type="AlphaFoldDB" id="A0AAE1AFQ3"/>
<dbReference type="Proteomes" id="UP001283361">
    <property type="component" value="Unassembled WGS sequence"/>
</dbReference>
<evidence type="ECO:0000313" key="2">
    <source>
        <dbReference type="Proteomes" id="UP001283361"/>
    </source>
</evidence>
<comment type="caution">
    <text evidence="1">The sequence shown here is derived from an EMBL/GenBank/DDBJ whole genome shotgun (WGS) entry which is preliminary data.</text>
</comment>